<feature type="region of interest" description="Disordered" evidence="1">
    <location>
        <begin position="1"/>
        <end position="103"/>
    </location>
</feature>
<proteinExistence type="predicted"/>
<feature type="compositionally biased region" description="Basic and acidic residues" evidence="1">
    <location>
        <begin position="75"/>
        <end position="86"/>
    </location>
</feature>
<sequence length="469" mass="52395">MDKKVQTKKYSKKRSRSVTRKGFGGKSKRKNESLGVDVREQAMKDKESMQVTSDKTKGEVSTAEMSNPRGGIQVEKGKTTAKRSADGEIAQELLSSPERSSSRFRPRKEFPYFRMVELNENDNKRIVGMRVKVYWSGSRRWFVGSIKSFDIEKGLHKIHYDDGDKEELDLRKEKFELEITPSDGFTLKTEPHFKKKVKSFDGDKVSSEILVDDSVKMRDAEQLKGNTEPKKNKASKNAVKGRSSKSHVKKDTESKKMEDLVSEMDMDMLPEKVDETILDEVHDVEKPGHASFDKEHDESKTITEIVEEAKQSSELQTTKTEFNSEKPKLASDGCEEIGSATNGATEGTGEVSLNLPATKTGSLVEEENPESLPKTLKTENNESAGDISKGKEGISGGMKTSSNGLQQLADYQGGNDEIQVDWASQKIGLIGGLETGTVELSQTRKHDSQENAECQRNPVKRKRTKVQTK</sequence>
<feature type="region of interest" description="Disordered" evidence="1">
    <location>
        <begin position="441"/>
        <end position="469"/>
    </location>
</feature>
<feature type="compositionally biased region" description="Basic and acidic residues" evidence="1">
    <location>
        <begin position="249"/>
        <end position="259"/>
    </location>
</feature>
<evidence type="ECO:0000313" key="3">
    <source>
        <dbReference type="EMBL" id="MPA64417.1"/>
    </source>
</evidence>
<reference evidence="3" key="1">
    <citation type="submission" date="2019-08" db="EMBL/GenBank/DDBJ databases">
        <title>Reference gene set and small RNA set construction with multiple tissues from Davidia involucrata Baill.</title>
        <authorList>
            <person name="Yang H."/>
            <person name="Zhou C."/>
            <person name="Li G."/>
            <person name="Wang J."/>
            <person name="Gao P."/>
            <person name="Wang M."/>
            <person name="Wang R."/>
            <person name="Zhao Y."/>
        </authorList>
    </citation>
    <scope>NUCLEOTIDE SEQUENCE</scope>
    <source>
        <tissue evidence="3">Mixed with DoveR01_LX</tissue>
    </source>
</reference>
<feature type="region of interest" description="Disordered" evidence="1">
    <location>
        <begin position="308"/>
        <end position="408"/>
    </location>
</feature>
<feature type="compositionally biased region" description="Polar residues" evidence="1">
    <location>
        <begin position="312"/>
        <end position="321"/>
    </location>
</feature>
<dbReference type="CDD" id="cd20404">
    <property type="entry name" value="Tudor_Agenet_AtEML-like"/>
    <property type="match status" value="1"/>
</dbReference>
<gene>
    <name evidence="3" type="ORF">Din_033858</name>
</gene>
<dbReference type="EMBL" id="GHES01033858">
    <property type="protein sequence ID" value="MPA64417.1"/>
    <property type="molecule type" value="Transcribed_RNA"/>
</dbReference>
<evidence type="ECO:0000259" key="2">
    <source>
        <dbReference type="Pfam" id="PF21743"/>
    </source>
</evidence>
<evidence type="ECO:0000256" key="1">
    <source>
        <dbReference type="SAM" id="MobiDB-lite"/>
    </source>
</evidence>
<dbReference type="AlphaFoldDB" id="A0A5B7B686"/>
<name>A0A5B7B686_DAVIN</name>
<dbReference type="Pfam" id="PF21743">
    <property type="entry name" value="PTM_DIR17_Tudor"/>
    <property type="match status" value="1"/>
</dbReference>
<feature type="compositionally biased region" description="Basic residues" evidence="1">
    <location>
        <begin position="1"/>
        <end position="19"/>
    </location>
</feature>
<dbReference type="InterPro" id="IPR047365">
    <property type="entry name" value="Tudor_AtPTM-like"/>
</dbReference>
<dbReference type="SUPFAM" id="SSF63748">
    <property type="entry name" value="Tudor/PWWP/MBT"/>
    <property type="match status" value="1"/>
</dbReference>
<accession>A0A5B7B686</accession>
<feature type="compositionally biased region" description="Basic residues" evidence="1">
    <location>
        <begin position="458"/>
        <end position="469"/>
    </location>
</feature>
<feature type="compositionally biased region" description="Basic and acidic residues" evidence="1">
    <location>
        <begin position="37"/>
        <end position="58"/>
    </location>
</feature>
<feature type="compositionally biased region" description="Basic and acidic residues" evidence="1">
    <location>
        <begin position="221"/>
        <end position="231"/>
    </location>
</feature>
<feature type="region of interest" description="Disordered" evidence="1">
    <location>
        <begin position="221"/>
        <end position="259"/>
    </location>
</feature>
<organism evidence="3">
    <name type="scientific">Davidia involucrata</name>
    <name type="common">Dove tree</name>
    <dbReference type="NCBI Taxonomy" id="16924"/>
    <lineage>
        <taxon>Eukaryota</taxon>
        <taxon>Viridiplantae</taxon>
        <taxon>Streptophyta</taxon>
        <taxon>Embryophyta</taxon>
        <taxon>Tracheophyta</taxon>
        <taxon>Spermatophyta</taxon>
        <taxon>Magnoliopsida</taxon>
        <taxon>eudicotyledons</taxon>
        <taxon>Gunneridae</taxon>
        <taxon>Pentapetalae</taxon>
        <taxon>asterids</taxon>
        <taxon>Cornales</taxon>
        <taxon>Nyssaceae</taxon>
        <taxon>Davidia</taxon>
    </lineage>
</organism>
<protein>
    <submittedName>
        <fullName evidence="3">Putative midasin</fullName>
    </submittedName>
</protein>
<feature type="domain" description="PTM/DIR17-like Tudor" evidence="2">
    <location>
        <begin position="128"/>
        <end position="170"/>
    </location>
</feature>
<dbReference type="Gene3D" id="2.30.30.140">
    <property type="match status" value="1"/>
</dbReference>